<organism evidence="6 7">
    <name type="scientific">Agarivorans aestuarii</name>
    <dbReference type="NCBI Taxonomy" id="1563703"/>
    <lineage>
        <taxon>Bacteria</taxon>
        <taxon>Pseudomonadati</taxon>
        <taxon>Pseudomonadota</taxon>
        <taxon>Gammaproteobacteria</taxon>
        <taxon>Alteromonadales</taxon>
        <taxon>Alteromonadaceae</taxon>
        <taxon>Agarivorans</taxon>
    </lineage>
</organism>
<comment type="caution">
    <text evidence="6">The sequence shown here is derived from an EMBL/GenBank/DDBJ whole genome shotgun (WGS) entry which is preliminary data.</text>
</comment>
<dbReference type="InterPro" id="IPR036388">
    <property type="entry name" value="WH-like_DNA-bd_sf"/>
</dbReference>
<dbReference type="PANTHER" id="PTHR30537:SF72">
    <property type="entry name" value="LYSR FAMILY TRANSCRIPTIONAL REGULATOR"/>
    <property type="match status" value="1"/>
</dbReference>
<dbReference type="Gene3D" id="1.10.10.10">
    <property type="entry name" value="Winged helix-like DNA-binding domain superfamily/Winged helix DNA-binding domain"/>
    <property type="match status" value="1"/>
</dbReference>
<evidence type="ECO:0000313" key="6">
    <source>
        <dbReference type="EMBL" id="MEE1675788.1"/>
    </source>
</evidence>
<dbReference type="Pfam" id="PF03466">
    <property type="entry name" value="LysR_substrate"/>
    <property type="match status" value="1"/>
</dbReference>
<evidence type="ECO:0000313" key="7">
    <source>
        <dbReference type="Proteomes" id="UP001310248"/>
    </source>
</evidence>
<evidence type="ECO:0000256" key="1">
    <source>
        <dbReference type="ARBA" id="ARBA00009437"/>
    </source>
</evidence>
<keyword evidence="4" id="KW-0804">Transcription</keyword>
<name>A0ABU7G910_9ALTE</name>
<comment type="similarity">
    <text evidence="1">Belongs to the LysR transcriptional regulatory family.</text>
</comment>
<evidence type="ECO:0000256" key="3">
    <source>
        <dbReference type="ARBA" id="ARBA00023125"/>
    </source>
</evidence>
<keyword evidence="2" id="KW-0805">Transcription regulation</keyword>
<gene>
    <name evidence="6" type="ORF">SNR37_001115</name>
</gene>
<reference evidence="6 7" key="2">
    <citation type="submission" date="2023-12" db="EMBL/GenBank/DDBJ databases">
        <authorList>
            <consortium name="Cladostephus spongiosus"/>
            <person name="Lorente B."/>
            <person name="Cabral C."/>
            <person name="Frias J."/>
            <person name="Faria J."/>
            <person name="Toubarro D."/>
        </authorList>
    </citation>
    <scope>NUCLEOTIDE SEQUENCE [LARGE SCALE GENOMIC DNA]</scope>
    <source>
        <strain evidence="6 7">ZMCS4</strain>
    </source>
</reference>
<dbReference type="EMBL" id="JAYDYW010000016">
    <property type="protein sequence ID" value="MEE1675788.1"/>
    <property type="molecule type" value="Genomic_DNA"/>
</dbReference>
<dbReference type="CDD" id="cd08472">
    <property type="entry name" value="PBP2_CrgA_like_3"/>
    <property type="match status" value="1"/>
</dbReference>
<proteinExistence type="inferred from homology"/>
<dbReference type="InterPro" id="IPR058163">
    <property type="entry name" value="LysR-type_TF_proteobact-type"/>
</dbReference>
<dbReference type="RefSeq" id="WP_329776573.1">
    <property type="nucleotide sequence ID" value="NZ_JAYDYW010000016.1"/>
</dbReference>
<dbReference type="Proteomes" id="UP001310248">
    <property type="component" value="Unassembled WGS sequence"/>
</dbReference>
<evidence type="ECO:0000256" key="4">
    <source>
        <dbReference type="ARBA" id="ARBA00023163"/>
    </source>
</evidence>
<dbReference type="SUPFAM" id="SSF53850">
    <property type="entry name" value="Periplasmic binding protein-like II"/>
    <property type="match status" value="1"/>
</dbReference>
<dbReference type="PROSITE" id="PS50931">
    <property type="entry name" value="HTH_LYSR"/>
    <property type="match status" value="1"/>
</dbReference>
<dbReference type="SUPFAM" id="SSF46785">
    <property type="entry name" value="Winged helix' DNA-binding domain"/>
    <property type="match status" value="1"/>
</dbReference>
<feature type="domain" description="HTH lysR-type" evidence="5">
    <location>
        <begin position="31"/>
        <end position="88"/>
    </location>
</feature>
<protein>
    <submittedName>
        <fullName evidence="6">LysR family transcriptional regulator</fullName>
    </submittedName>
</protein>
<sequence>MNIYLKNITFKFPNNWLLFGINIRKSRTMMDRIDAMRVFTRVLERQSFTEAAEDLNIARSTVTDVVKKLEERIGVVLLERTTRRVSPTIDGEAFYQRCLSIIQEVEDAETAFSGAKPKGALRVDVHGTLARHFLISKLPHFLSKYPDIELYMSEGDRLSDAIREGIDCVIRVGNIKTEDLVSKQIALLDEVTVASPEYLSSFGTPTSVEDLSDHKMIGYRATGSSVSLPLEFVIDGKIQYFSPEVSIMVNAAETLVAAAREGLGIVQVPSYHIKRDLESGALTAILESIPPAPSPVSILYPRKRKYSTRVRVFIEWLEAAFLTS</sequence>
<dbReference type="InterPro" id="IPR005119">
    <property type="entry name" value="LysR_subst-bd"/>
</dbReference>
<evidence type="ECO:0000259" key="5">
    <source>
        <dbReference type="PROSITE" id="PS50931"/>
    </source>
</evidence>
<dbReference type="Pfam" id="PF00126">
    <property type="entry name" value="HTH_1"/>
    <property type="match status" value="1"/>
</dbReference>
<reference evidence="7" key="1">
    <citation type="submission" date="2023-07" db="EMBL/GenBank/DDBJ databases">
        <title>Draft genome sequence of Agarivorans aestuarii strain ZMCS4, a CAZymes producing bacteria isolated from the marine brown algae Clodostephus spongiosus.</title>
        <authorList>
            <person name="Lorente B."/>
            <person name="Cabral C."/>
            <person name="Frias J."/>
            <person name="Faria J."/>
            <person name="Toubarro D."/>
        </authorList>
    </citation>
    <scope>NUCLEOTIDE SEQUENCE [LARGE SCALE GENOMIC DNA]</scope>
    <source>
        <strain evidence="7">ZMCS4</strain>
    </source>
</reference>
<accession>A0ABU7G910</accession>
<dbReference type="PANTHER" id="PTHR30537">
    <property type="entry name" value="HTH-TYPE TRANSCRIPTIONAL REGULATOR"/>
    <property type="match status" value="1"/>
</dbReference>
<evidence type="ECO:0000256" key="2">
    <source>
        <dbReference type="ARBA" id="ARBA00023015"/>
    </source>
</evidence>
<dbReference type="InterPro" id="IPR000847">
    <property type="entry name" value="LysR_HTH_N"/>
</dbReference>
<dbReference type="InterPro" id="IPR036390">
    <property type="entry name" value="WH_DNA-bd_sf"/>
</dbReference>
<dbReference type="PRINTS" id="PR00039">
    <property type="entry name" value="HTHLYSR"/>
</dbReference>
<keyword evidence="7" id="KW-1185">Reference proteome</keyword>
<keyword evidence="3" id="KW-0238">DNA-binding</keyword>
<dbReference type="Gene3D" id="3.40.190.290">
    <property type="match status" value="1"/>
</dbReference>